<evidence type="ECO:0000256" key="8">
    <source>
        <dbReference type="RuleBase" id="RU361187"/>
    </source>
</evidence>
<dbReference type="GO" id="GO:0004553">
    <property type="term" value="F:hydrolase activity, hydrolyzing O-glycosyl compounds"/>
    <property type="evidence" value="ECO:0007669"/>
    <property type="project" value="InterPro"/>
</dbReference>
<evidence type="ECO:0000256" key="7">
    <source>
        <dbReference type="PIRSR" id="PIRSR606710-2"/>
    </source>
</evidence>
<dbReference type="PANTHER" id="PTHR43772">
    <property type="entry name" value="ENDO-1,4-BETA-XYLANASE"/>
    <property type="match status" value="1"/>
</dbReference>
<keyword evidence="3 8" id="KW-0378">Hydrolase</keyword>
<dbReference type="InterPro" id="IPR052176">
    <property type="entry name" value="Glycosyl_Hydrlase_43_Enz"/>
</dbReference>
<dbReference type="Proteomes" id="UP000232673">
    <property type="component" value="Unassembled WGS sequence"/>
</dbReference>
<feature type="active site" description="Proton donor" evidence="6">
    <location>
        <position position="224"/>
    </location>
</feature>
<dbReference type="InterPro" id="IPR006710">
    <property type="entry name" value="Glyco_hydro_43"/>
</dbReference>
<gene>
    <name evidence="9" type="ORF">APR41_05650</name>
</gene>
<sequence>MKRINSGKFILLTLLPFLIISCKNEKKAINDQTDSIKKENSEELISNPFHDGYYADPEIIKEDDTYFIYATMDPWGGEKLAVLETKNFKNFKTHHLNWPTKKDNTSSTSGDAMVWAPDVIKAKNGKYYMYISVGSEIWAGVSEKPLGPWKNAKEDNTPLIRSNLYPEYHMIDAHCFIDNDGQAYLFWGSGLNWKNGRCFAVKLEGDMISFDGEIKDITPPNYFEAPYIFQENDKYYMTYSDGKAIDSTYKIRYSISDSPLGPWTEGTNSPIATTNTAINVYGPGHNSIFKEDNQYYLLYHQIYPQDKDYVLRQLRIDSLNFDQEGNIKKISYEGIKSFSD</sequence>
<dbReference type="SUPFAM" id="SSF75005">
    <property type="entry name" value="Arabinanase/levansucrase/invertase"/>
    <property type="match status" value="1"/>
</dbReference>
<dbReference type="AlphaFoldDB" id="A0A2N0TSH7"/>
<organism evidence="9 10">
    <name type="scientific">Salegentibacter salinarum</name>
    <dbReference type="NCBI Taxonomy" id="447422"/>
    <lineage>
        <taxon>Bacteria</taxon>
        <taxon>Pseudomonadati</taxon>
        <taxon>Bacteroidota</taxon>
        <taxon>Flavobacteriia</taxon>
        <taxon>Flavobacteriales</taxon>
        <taxon>Flavobacteriaceae</taxon>
        <taxon>Salegentibacter</taxon>
    </lineage>
</organism>
<evidence type="ECO:0000256" key="4">
    <source>
        <dbReference type="ARBA" id="ARBA00023277"/>
    </source>
</evidence>
<dbReference type="RefSeq" id="WP_079712278.1">
    <property type="nucleotide sequence ID" value="NZ_FUZC01000003.1"/>
</dbReference>
<dbReference type="PROSITE" id="PS51257">
    <property type="entry name" value="PROKAR_LIPOPROTEIN"/>
    <property type="match status" value="1"/>
</dbReference>
<protein>
    <recommendedName>
        <fullName evidence="11">Glycosyl hydrolase</fullName>
    </recommendedName>
</protein>
<dbReference type="Pfam" id="PF04616">
    <property type="entry name" value="Glyco_hydro_43"/>
    <property type="match status" value="1"/>
</dbReference>
<evidence type="ECO:0000313" key="10">
    <source>
        <dbReference type="Proteomes" id="UP000232673"/>
    </source>
</evidence>
<evidence type="ECO:0000256" key="6">
    <source>
        <dbReference type="PIRSR" id="PIRSR606710-1"/>
    </source>
</evidence>
<dbReference type="OrthoDB" id="9763933at2"/>
<dbReference type="PANTHER" id="PTHR43772:SF2">
    <property type="entry name" value="PUTATIVE (AFU_ORTHOLOGUE AFUA_2G04480)-RELATED"/>
    <property type="match status" value="1"/>
</dbReference>
<keyword evidence="4" id="KW-0119">Carbohydrate metabolism</keyword>
<evidence type="ECO:0000256" key="1">
    <source>
        <dbReference type="ARBA" id="ARBA00009865"/>
    </source>
</evidence>
<name>A0A2N0TSH7_9FLAO</name>
<keyword evidence="2" id="KW-0624">Polysaccharide degradation</keyword>
<evidence type="ECO:0000256" key="5">
    <source>
        <dbReference type="ARBA" id="ARBA00023295"/>
    </source>
</evidence>
<dbReference type="GO" id="GO:0045493">
    <property type="term" value="P:xylan catabolic process"/>
    <property type="evidence" value="ECO:0007669"/>
    <property type="project" value="UniProtKB-KW"/>
</dbReference>
<feature type="active site" description="Proton acceptor" evidence="6">
    <location>
        <position position="56"/>
    </location>
</feature>
<dbReference type="STRING" id="447422.SAMN05660903_01151"/>
<dbReference type="CDD" id="cd18608">
    <property type="entry name" value="GH43_F5-8_typeC-like"/>
    <property type="match status" value="1"/>
</dbReference>
<evidence type="ECO:0000256" key="2">
    <source>
        <dbReference type="ARBA" id="ARBA00022651"/>
    </source>
</evidence>
<evidence type="ECO:0000313" key="9">
    <source>
        <dbReference type="EMBL" id="PKD17693.1"/>
    </source>
</evidence>
<dbReference type="InterPro" id="IPR023296">
    <property type="entry name" value="Glyco_hydro_beta-prop_sf"/>
</dbReference>
<keyword evidence="10" id="KW-1185">Reference proteome</keyword>
<evidence type="ECO:0000256" key="3">
    <source>
        <dbReference type="ARBA" id="ARBA00022801"/>
    </source>
</evidence>
<dbReference type="EMBL" id="LKTS01000034">
    <property type="protein sequence ID" value="PKD17693.1"/>
    <property type="molecule type" value="Genomic_DNA"/>
</dbReference>
<proteinExistence type="inferred from homology"/>
<evidence type="ECO:0008006" key="11">
    <source>
        <dbReference type="Google" id="ProtNLM"/>
    </source>
</evidence>
<comment type="similarity">
    <text evidence="1 8">Belongs to the glycosyl hydrolase 43 family.</text>
</comment>
<keyword evidence="2" id="KW-0858">Xylan degradation</keyword>
<accession>A0A2N0TSH7</accession>
<feature type="site" description="Important for catalytic activity, responsible for pKa modulation of the active site Glu and correct orientation of both the proton donor and substrate" evidence="7">
    <location>
        <position position="172"/>
    </location>
</feature>
<keyword evidence="5 8" id="KW-0326">Glycosidase</keyword>
<dbReference type="Gene3D" id="2.115.10.20">
    <property type="entry name" value="Glycosyl hydrolase domain, family 43"/>
    <property type="match status" value="1"/>
</dbReference>
<comment type="caution">
    <text evidence="9">The sequence shown here is derived from an EMBL/GenBank/DDBJ whole genome shotgun (WGS) entry which is preliminary data.</text>
</comment>
<reference evidence="9 10" key="1">
    <citation type="submission" date="2015-10" db="EMBL/GenBank/DDBJ databases">
        <title>Draft genome sequence of Salegentibacter salinarum KCTC 12975.</title>
        <authorList>
            <person name="Lin W."/>
            <person name="Zheng Q."/>
        </authorList>
    </citation>
    <scope>NUCLEOTIDE SEQUENCE [LARGE SCALE GENOMIC DNA]</scope>
    <source>
        <strain evidence="9 10">KCTC 12975</strain>
    </source>
</reference>